<proteinExistence type="predicted"/>
<keyword evidence="1" id="KW-0472">Membrane</keyword>
<evidence type="ECO:0000313" key="3">
    <source>
        <dbReference type="WBParaSite" id="Hba_01164"/>
    </source>
</evidence>
<keyword evidence="2" id="KW-1185">Reference proteome</keyword>
<sequence>MYKVYKDNIVSQDIYSFFFAKRMINFFGTRRSSNSMECIFKDVDYEKLIGLFYFLYLSKYNVEFHIYIILIFNGLELIILTTNRYYTLHCERRVNQLQQLNEMPLYPTEQVIWDENIVPYEHYSGEGGTF</sequence>
<feature type="transmembrane region" description="Helical" evidence="1">
    <location>
        <begin position="64"/>
        <end position="86"/>
    </location>
</feature>
<dbReference type="Proteomes" id="UP000095283">
    <property type="component" value="Unplaced"/>
</dbReference>
<accession>A0A1I7W935</accession>
<dbReference type="AlphaFoldDB" id="A0A1I7W935"/>
<name>A0A1I7W935_HETBA</name>
<reference evidence="3" key="1">
    <citation type="submission" date="2016-11" db="UniProtKB">
        <authorList>
            <consortium name="WormBaseParasite"/>
        </authorList>
    </citation>
    <scope>IDENTIFICATION</scope>
</reference>
<protein>
    <submittedName>
        <fullName evidence="3">Aquarius_N domain-containing protein</fullName>
    </submittedName>
</protein>
<evidence type="ECO:0000256" key="1">
    <source>
        <dbReference type="SAM" id="Phobius"/>
    </source>
</evidence>
<keyword evidence="1" id="KW-0812">Transmembrane</keyword>
<keyword evidence="1" id="KW-1133">Transmembrane helix</keyword>
<organism evidence="2 3">
    <name type="scientific">Heterorhabditis bacteriophora</name>
    <name type="common">Entomopathogenic nematode worm</name>
    <dbReference type="NCBI Taxonomy" id="37862"/>
    <lineage>
        <taxon>Eukaryota</taxon>
        <taxon>Metazoa</taxon>
        <taxon>Ecdysozoa</taxon>
        <taxon>Nematoda</taxon>
        <taxon>Chromadorea</taxon>
        <taxon>Rhabditida</taxon>
        <taxon>Rhabditina</taxon>
        <taxon>Rhabditomorpha</taxon>
        <taxon>Strongyloidea</taxon>
        <taxon>Heterorhabditidae</taxon>
        <taxon>Heterorhabditis</taxon>
    </lineage>
</organism>
<evidence type="ECO:0000313" key="2">
    <source>
        <dbReference type="Proteomes" id="UP000095283"/>
    </source>
</evidence>
<dbReference type="WBParaSite" id="Hba_01164">
    <property type="protein sequence ID" value="Hba_01164"/>
    <property type="gene ID" value="Hba_01164"/>
</dbReference>